<dbReference type="Pfam" id="PF00780">
    <property type="entry name" value="CNH"/>
    <property type="match status" value="1"/>
</dbReference>
<dbReference type="InterPro" id="IPR032914">
    <property type="entry name" value="Vam6/VPS39/TRAP1"/>
</dbReference>
<dbReference type="GO" id="GO:0006886">
    <property type="term" value="P:intracellular protein transport"/>
    <property type="evidence" value="ECO:0007669"/>
    <property type="project" value="UniProtKB-UniRule"/>
</dbReference>
<comment type="similarity">
    <text evidence="3">Belongs to the VAM6/VPS39 family.</text>
</comment>
<dbReference type="InterPro" id="IPR055358">
    <property type="entry name" value="CHCR"/>
</dbReference>
<dbReference type="PANTHER" id="PTHR12894">
    <property type="entry name" value="CNH DOMAIN CONTAINING"/>
    <property type="match status" value="1"/>
</dbReference>
<dbReference type="PANTHER" id="PTHR12894:SF49">
    <property type="entry name" value="VAM6_VPS39-LIKE PROTEIN"/>
    <property type="match status" value="1"/>
</dbReference>
<dbReference type="PROSITE" id="PS50219">
    <property type="entry name" value="CNH"/>
    <property type="match status" value="1"/>
</dbReference>
<evidence type="ECO:0000259" key="5">
    <source>
        <dbReference type="PROSITE" id="PS50219"/>
    </source>
</evidence>
<dbReference type="Proteomes" id="UP000320475">
    <property type="component" value="Unassembled WGS sequence"/>
</dbReference>
<dbReference type="GO" id="GO:0012505">
    <property type="term" value="C:endomembrane system"/>
    <property type="evidence" value="ECO:0007669"/>
    <property type="project" value="UniProtKB-SubCell"/>
</dbReference>
<keyword evidence="2" id="KW-0472">Membrane</keyword>
<evidence type="ECO:0000256" key="2">
    <source>
        <dbReference type="ARBA" id="ARBA00023136"/>
    </source>
</evidence>
<sequence>MLSPAHTMPYEVYARQSIIENLPLRIQSIHCHGCRIWVGTLEGCLLVYNIDDEPSFAISLVQSRKNFVKKAIDLITVLADTLIILSDSTVYQYSATSLEPKVGLPATRGAHLLAAFSPPQPPPLLPGQPPPSTSIIPKLVVASKKRLSLYHCTNDGGIPTSSSQEWTLPDKPRLLNWLDHQRLFAIVNKTILIINTTTNELRPLYEGSYARLPLARIAKPGMLLHPSTGRFLVTCDRSTVAVEPGGHILADRDIEWPEPPDTVLALPPYLVGLVNTHVLVMSIRTRAVVQRIKVPGGRCIDFNSINSINSMDAFANIVYVASINTVWRLLPLDFDDQIEVLISAKKFNEAQALIEELDFPTQEQKLSNIIRVKSLLAHHMFTDLGRYEEAVALLQGLEASPIDVINLYPDIVPAVLVNSENAADGVDPSVQDDELDAPPLPSEKKALLVLKDYLTNQRGVLAKIWRLQQFQPNLDQTAMLSNASSSVSQGRGSTWSNFGPSHVPLGNLNPSQTQPPQNGASDITTADLLYLSEIVDTALLKVYLRVNDALVGPLLRVDNRVNLEEAEQLLTEAKKYKELLDLYRTRGLHRKALDLLVRQLDESDPETSENLLNYLRRLGGAELDLILEYLPHLLPMQSDNILRMLLDTDNEYGFYIDSVEARRKVLNKLDEISPKMGRAYLEHLVLHLNEPVPELHERLALAYIEQSDQRLIAFLEKSTMYRPLRLLEAIPKQSFFEERVVLYSRLDMHDEAIRICMYDVENYHKAEQYCRRHYDADHSKLKDVFTILFSHYMDLVHQGKIKMEVVLSFLSRCGMYLDVIKTIRLTNPNVKLVDLVGFFEGVWLDLQRKKHEKQVVLNLSESDKSWKSVEVMQYQSRGVTITDDRMCSRCLKRIANSSFGVYPDLKIAHVYCLYTSP</sequence>
<dbReference type="AlphaFoldDB" id="A0A507D4A2"/>
<dbReference type="Pfam" id="PF00637">
    <property type="entry name" value="Clathrin"/>
    <property type="match status" value="1"/>
</dbReference>
<evidence type="ECO:0000256" key="1">
    <source>
        <dbReference type="ARBA" id="ARBA00004184"/>
    </source>
</evidence>
<dbReference type="SUPFAM" id="SSF50998">
    <property type="entry name" value="Quinoprotein alcohol dehydrogenase-like"/>
    <property type="match status" value="1"/>
</dbReference>
<comment type="subcellular location">
    <subcellularLocation>
        <location evidence="1">Endomembrane system</location>
        <topology evidence="1">Peripheral membrane protein</topology>
    </subcellularLocation>
</comment>
<evidence type="ECO:0000256" key="3">
    <source>
        <dbReference type="ARBA" id="ARBA00038201"/>
    </source>
</evidence>
<feature type="repeat" description="CHCR" evidence="4">
    <location>
        <begin position="649"/>
        <end position="797"/>
    </location>
</feature>
<dbReference type="InterPro" id="IPR019452">
    <property type="entry name" value="VPS39/TGF_beta_rcpt-assoc_1"/>
</dbReference>
<dbReference type="GO" id="GO:0006914">
    <property type="term" value="P:autophagy"/>
    <property type="evidence" value="ECO:0007669"/>
    <property type="project" value="TreeGrafter"/>
</dbReference>
<dbReference type="Pfam" id="PF10366">
    <property type="entry name" value="Vps39_1"/>
    <property type="match status" value="1"/>
</dbReference>
<name>A0A507D4A2_9FUNG</name>
<reference evidence="6 7" key="1">
    <citation type="journal article" date="2019" name="Sci. Rep.">
        <title>Comparative genomics of chytrid fungi reveal insights into the obligate biotrophic and pathogenic lifestyle of Synchytrium endobioticum.</title>
        <authorList>
            <person name="van de Vossenberg B.T.L.H."/>
            <person name="Warris S."/>
            <person name="Nguyen H.D.T."/>
            <person name="van Gent-Pelzer M.P.E."/>
            <person name="Joly D.L."/>
            <person name="van de Geest H.C."/>
            <person name="Bonants P.J.M."/>
            <person name="Smith D.S."/>
            <person name="Levesque C.A."/>
            <person name="van der Lee T.A.J."/>
        </authorList>
    </citation>
    <scope>NUCLEOTIDE SEQUENCE [LARGE SCALE GENOMIC DNA]</scope>
    <source>
        <strain evidence="6 7">LEV6574</strain>
    </source>
</reference>
<dbReference type="InterPro" id="IPR000547">
    <property type="entry name" value="Clathrin_H-chain/VPS_repeat"/>
</dbReference>
<dbReference type="GO" id="GO:0034058">
    <property type="term" value="P:endosomal vesicle fusion"/>
    <property type="evidence" value="ECO:0007669"/>
    <property type="project" value="TreeGrafter"/>
</dbReference>
<dbReference type="Pfam" id="PF10367">
    <property type="entry name" value="zf-Vps39_C"/>
    <property type="match status" value="1"/>
</dbReference>
<protein>
    <recommendedName>
        <fullName evidence="5">CNH domain-containing protein</fullName>
    </recommendedName>
</protein>
<dbReference type="OrthoDB" id="5325112at2759"/>
<evidence type="ECO:0000313" key="7">
    <source>
        <dbReference type="Proteomes" id="UP000320475"/>
    </source>
</evidence>
<dbReference type="InterPro" id="IPR019453">
    <property type="entry name" value="VPS39/TGFA1_Znf"/>
</dbReference>
<dbReference type="InterPro" id="IPR001180">
    <property type="entry name" value="CNH_dom"/>
</dbReference>
<comment type="caution">
    <text evidence="6">The sequence shown here is derived from an EMBL/GenBank/DDBJ whole genome shotgun (WGS) entry which is preliminary data.</text>
</comment>
<dbReference type="GO" id="GO:0000329">
    <property type="term" value="C:fungal-type vacuole membrane"/>
    <property type="evidence" value="ECO:0007669"/>
    <property type="project" value="TreeGrafter"/>
</dbReference>
<organism evidence="6 7">
    <name type="scientific">Synchytrium endobioticum</name>
    <dbReference type="NCBI Taxonomy" id="286115"/>
    <lineage>
        <taxon>Eukaryota</taxon>
        <taxon>Fungi</taxon>
        <taxon>Fungi incertae sedis</taxon>
        <taxon>Chytridiomycota</taxon>
        <taxon>Chytridiomycota incertae sedis</taxon>
        <taxon>Chytridiomycetes</taxon>
        <taxon>Synchytriales</taxon>
        <taxon>Synchytriaceae</taxon>
        <taxon>Synchytrium</taxon>
    </lineage>
</organism>
<evidence type="ECO:0000256" key="4">
    <source>
        <dbReference type="PROSITE-ProRule" id="PRU01006"/>
    </source>
</evidence>
<evidence type="ECO:0000313" key="6">
    <source>
        <dbReference type="EMBL" id="TPX46151.1"/>
    </source>
</evidence>
<feature type="domain" description="CNH" evidence="5">
    <location>
        <begin position="23"/>
        <end position="307"/>
    </location>
</feature>
<dbReference type="PROSITE" id="PS50236">
    <property type="entry name" value="CHCR"/>
    <property type="match status" value="1"/>
</dbReference>
<proteinExistence type="inferred from homology"/>
<dbReference type="InterPro" id="IPR011047">
    <property type="entry name" value="Quinoprotein_ADH-like_sf"/>
</dbReference>
<gene>
    <name evidence="6" type="ORF">SeLEV6574_g03379</name>
</gene>
<dbReference type="EMBL" id="QEAM01000112">
    <property type="protein sequence ID" value="TPX46151.1"/>
    <property type="molecule type" value="Genomic_DNA"/>
</dbReference>
<accession>A0A507D4A2</accession>